<dbReference type="PANTHER" id="PTHR11764:SF59">
    <property type="entry name" value="TERPENE CYCLASE_MUTASE FAMILY MEMBER"/>
    <property type="match status" value="1"/>
</dbReference>
<dbReference type="GO" id="GO:0016866">
    <property type="term" value="F:intramolecular transferase activity"/>
    <property type="evidence" value="ECO:0007669"/>
    <property type="project" value="InterPro"/>
</dbReference>
<accession>A0A9R0TF19</accession>
<dbReference type="InterPro" id="IPR018333">
    <property type="entry name" value="Squalene_cyclase"/>
</dbReference>
<name>A0A9R0TF19_TRITD</name>
<dbReference type="EMBL" id="LT934119">
    <property type="protein sequence ID" value="VAI12062.1"/>
    <property type="molecule type" value="Genomic_DNA"/>
</dbReference>
<dbReference type="GO" id="GO:0005811">
    <property type="term" value="C:lipid droplet"/>
    <property type="evidence" value="ECO:0007669"/>
    <property type="project" value="InterPro"/>
</dbReference>
<dbReference type="Gramene" id="TRITD5Av1G002550.1">
    <property type="protein sequence ID" value="TRITD5Av1G002550.1"/>
    <property type="gene ID" value="TRITD5Av1G002550"/>
</dbReference>
<proteinExistence type="predicted"/>
<reference evidence="1 2" key="1">
    <citation type="submission" date="2017-09" db="EMBL/GenBank/DDBJ databases">
        <authorList>
            <consortium name="International Durum Wheat Genome Sequencing Consortium (IDWGSC)"/>
            <person name="Milanesi L."/>
        </authorList>
    </citation>
    <scope>NUCLEOTIDE SEQUENCE [LARGE SCALE GENOMIC DNA]</scope>
    <source>
        <strain evidence="2">cv. Svevo</strain>
    </source>
</reference>
<protein>
    <submittedName>
        <fullName evidence="1">Uncharacterized protein</fullName>
    </submittedName>
</protein>
<dbReference type="Proteomes" id="UP000324705">
    <property type="component" value="Chromosome 5A"/>
</dbReference>
<dbReference type="GO" id="GO:0016104">
    <property type="term" value="P:triterpenoid biosynthetic process"/>
    <property type="evidence" value="ECO:0007669"/>
    <property type="project" value="InterPro"/>
</dbReference>
<organism evidence="1 2">
    <name type="scientific">Triticum turgidum subsp. durum</name>
    <name type="common">Durum wheat</name>
    <name type="synonym">Triticum durum</name>
    <dbReference type="NCBI Taxonomy" id="4567"/>
    <lineage>
        <taxon>Eukaryota</taxon>
        <taxon>Viridiplantae</taxon>
        <taxon>Streptophyta</taxon>
        <taxon>Embryophyta</taxon>
        <taxon>Tracheophyta</taxon>
        <taxon>Spermatophyta</taxon>
        <taxon>Magnoliopsida</taxon>
        <taxon>Liliopsida</taxon>
        <taxon>Poales</taxon>
        <taxon>Poaceae</taxon>
        <taxon>BOP clade</taxon>
        <taxon>Pooideae</taxon>
        <taxon>Triticodae</taxon>
        <taxon>Triticeae</taxon>
        <taxon>Triticinae</taxon>
        <taxon>Triticum</taxon>
    </lineage>
</organism>
<dbReference type="AlphaFoldDB" id="A0A9R0TF19"/>
<evidence type="ECO:0000313" key="1">
    <source>
        <dbReference type="EMBL" id="VAI12062.1"/>
    </source>
</evidence>
<sequence length="106" mass="12162">MWRLKIAEGSGNPLLRTTNGHVGRQVWEFDPAADDPDEVAAVDAARRDFTSRRHQMKNSSDLLMRMQLNPSKPDIRYLEPCLGDIKHHAYKNNENYDLIHSQQSCA</sequence>
<dbReference type="PANTHER" id="PTHR11764">
    <property type="entry name" value="TERPENE CYCLASE/MUTASE FAMILY MEMBER"/>
    <property type="match status" value="1"/>
</dbReference>
<gene>
    <name evidence="1" type="ORF">TRITD_5Av1G002550</name>
</gene>
<keyword evidence="2" id="KW-1185">Reference proteome</keyword>
<evidence type="ECO:0000313" key="2">
    <source>
        <dbReference type="Proteomes" id="UP000324705"/>
    </source>
</evidence>